<dbReference type="Proteomes" id="UP000243528">
    <property type="component" value="Unassembled WGS sequence"/>
</dbReference>
<dbReference type="EMBL" id="PYGE01000023">
    <property type="protein sequence ID" value="PSK97211.1"/>
    <property type="molecule type" value="Genomic_DNA"/>
</dbReference>
<accession>A0A2P8DJ38</accession>
<dbReference type="AlphaFoldDB" id="A0A2P8DJ38"/>
<evidence type="ECO:0000313" key="2">
    <source>
        <dbReference type="Proteomes" id="UP000243528"/>
    </source>
</evidence>
<dbReference type="InterPro" id="IPR018561">
    <property type="entry name" value="AosR"/>
</dbReference>
<protein>
    <submittedName>
        <fullName evidence="1">Uncharacterized protein DUF2017</fullName>
    </submittedName>
</protein>
<organism evidence="1 2">
    <name type="scientific">Haloactinopolyspora alba</name>
    <dbReference type="NCBI Taxonomy" id="648780"/>
    <lineage>
        <taxon>Bacteria</taxon>
        <taxon>Bacillati</taxon>
        <taxon>Actinomycetota</taxon>
        <taxon>Actinomycetes</taxon>
        <taxon>Jiangellales</taxon>
        <taxon>Jiangellaceae</taxon>
        <taxon>Haloactinopolyspora</taxon>
    </lineage>
</organism>
<keyword evidence="2" id="KW-1185">Reference proteome</keyword>
<proteinExistence type="predicted"/>
<dbReference type="Pfam" id="PF09438">
    <property type="entry name" value="DUF2017"/>
    <property type="match status" value="1"/>
</dbReference>
<gene>
    <name evidence="1" type="ORF">CLV30_12310</name>
</gene>
<evidence type="ECO:0000313" key="1">
    <source>
        <dbReference type="EMBL" id="PSK97211.1"/>
    </source>
</evidence>
<dbReference type="RefSeq" id="WP_205740940.1">
    <property type="nucleotide sequence ID" value="NZ_PYGE01000023.1"/>
</dbReference>
<comment type="caution">
    <text evidence="1">The sequence shown here is derived from an EMBL/GenBank/DDBJ whole genome shotgun (WGS) entry which is preliminary data.</text>
</comment>
<sequence length="210" mass="22844">MGHVAEGGGPSLSTAFRRARGGSVAASFHTAEVELLRSLVGQLLELVHDEPADNSGDGAWAAELGLSDEEPKRPTDPVLLRLFPDAYAEDGEAASDFRRFTERGLREAKAGTAATVLASLATAEGASADEQARPREKVRIELDGDESQAWLRTLTDLRLALGTRLGVSEDDEDEWLSLDENDPRRHVHDVYDWLGWVQETLVRTLAAGLE</sequence>
<name>A0A2P8DJ38_9ACTN</name>
<reference evidence="1 2" key="1">
    <citation type="submission" date="2018-03" db="EMBL/GenBank/DDBJ databases">
        <title>Genomic Encyclopedia of Archaeal and Bacterial Type Strains, Phase II (KMG-II): from individual species to whole genera.</title>
        <authorList>
            <person name="Goeker M."/>
        </authorList>
    </citation>
    <scope>NUCLEOTIDE SEQUENCE [LARGE SCALE GENOMIC DNA]</scope>
    <source>
        <strain evidence="1 2">DSM 45211</strain>
    </source>
</reference>